<evidence type="ECO:0000313" key="4">
    <source>
        <dbReference type="EMBL" id="PBA25392.1"/>
    </source>
</evidence>
<dbReference type="NCBIfam" id="NF005559">
    <property type="entry name" value="PRK07231.1"/>
    <property type="match status" value="1"/>
</dbReference>
<dbReference type="InterPro" id="IPR002347">
    <property type="entry name" value="SDR_fam"/>
</dbReference>
<evidence type="ECO:0000256" key="2">
    <source>
        <dbReference type="ARBA" id="ARBA00023002"/>
    </source>
</evidence>
<dbReference type="Pfam" id="PF13561">
    <property type="entry name" value="adh_short_C2"/>
    <property type="match status" value="1"/>
</dbReference>
<dbReference type="PRINTS" id="PR00080">
    <property type="entry name" value="SDRFAMILY"/>
</dbReference>
<reference evidence="4 5" key="1">
    <citation type="submission" date="2017-08" db="EMBL/GenBank/DDBJ databases">
        <title>Phylogenetic analysis of Mycobacterium avium complex whole genomes.</title>
        <authorList>
            <person name="Caverly L.J."/>
            <person name="Spilker T."/>
            <person name="Lipuma J."/>
        </authorList>
    </citation>
    <scope>NUCLEOTIDE SEQUENCE [LARGE SCALE GENOMIC DNA]</scope>
    <source>
        <strain evidence="4 5">FLAC0165</strain>
    </source>
</reference>
<dbReference type="GeneID" id="91489747"/>
<dbReference type="PANTHER" id="PTHR43639:SF1">
    <property type="entry name" value="SHORT-CHAIN DEHYDROGENASE_REDUCTASE FAMILY PROTEIN"/>
    <property type="match status" value="1"/>
</dbReference>
<evidence type="ECO:0000256" key="1">
    <source>
        <dbReference type="ARBA" id="ARBA00006484"/>
    </source>
</evidence>
<dbReference type="Proteomes" id="UP000217768">
    <property type="component" value="Unassembled WGS sequence"/>
</dbReference>
<organism evidence="4 5">
    <name type="scientific">Mycobacterium avium</name>
    <dbReference type="NCBI Taxonomy" id="1764"/>
    <lineage>
        <taxon>Bacteria</taxon>
        <taxon>Bacillati</taxon>
        <taxon>Actinomycetota</taxon>
        <taxon>Actinomycetes</taxon>
        <taxon>Mycobacteriales</taxon>
        <taxon>Mycobacteriaceae</taxon>
        <taxon>Mycobacterium</taxon>
        <taxon>Mycobacterium avium complex (MAC)</taxon>
    </lineage>
</organism>
<dbReference type="SUPFAM" id="SSF51735">
    <property type="entry name" value="NAD(P)-binding Rossmann-fold domains"/>
    <property type="match status" value="1"/>
</dbReference>
<dbReference type="SMART" id="SM00822">
    <property type="entry name" value="PKS_KR"/>
    <property type="match status" value="1"/>
</dbReference>
<dbReference type="FunFam" id="3.40.50.720:FF:000084">
    <property type="entry name" value="Short-chain dehydrogenase reductase"/>
    <property type="match status" value="1"/>
</dbReference>
<accession>A0A2A2ZFU6</accession>
<dbReference type="Gene3D" id="3.40.50.720">
    <property type="entry name" value="NAD(P)-binding Rossmann-like Domain"/>
    <property type="match status" value="1"/>
</dbReference>
<dbReference type="PANTHER" id="PTHR43639">
    <property type="entry name" value="OXIDOREDUCTASE, SHORT-CHAIN DEHYDROGENASE/REDUCTASE FAMILY (AFU_ORTHOLOGUE AFUA_5G02870)"/>
    <property type="match status" value="1"/>
</dbReference>
<dbReference type="AlphaFoldDB" id="A0A2A2ZFU6"/>
<evidence type="ECO:0000313" key="5">
    <source>
        <dbReference type="Proteomes" id="UP000217768"/>
    </source>
</evidence>
<proteinExistence type="inferred from homology"/>
<comment type="similarity">
    <text evidence="1">Belongs to the short-chain dehydrogenases/reductases (SDR) family.</text>
</comment>
<evidence type="ECO:0000259" key="3">
    <source>
        <dbReference type="SMART" id="SM00822"/>
    </source>
</evidence>
<sequence length="248" mass="25511">MAVQLSEARVLITGGTSGIGRAVAVSLASHGAVVAVSGRNTERGQQVVGEIESTGGKAEFLSSDLHDAESARLLAAEAVTRLGHIDVLVNNAGVYPFGPTESMTEEDFTAVFNLNVRVPFFLVAELAPKMAERGNGVIVNVTTMVAEYGNVGTSLYGASKAAVVSLTKTWAAEYGPRGIRVNAVSPGPTFTEGTAAMGEGLRRLVGPAPAGRPAQAEEIANSIVFLASDQASYIHGVTLAVDGGRTAV</sequence>
<dbReference type="RefSeq" id="WP_095764073.1">
    <property type="nucleotide sequence ID" value="NZ_JAEKMM010000177.1"/>
</dbReference>
<dbReference type="InterPro" id="IPR036291">
    <property type="entry name" value="NAD(P)-bd_dom_sf"/>
</dbReference>
<dbReference type="PRINTS" id="PR00081">
    <property type="entry name" value="GDHRDH"/>
</dbReference>
<gene>
    <name evidence="4" type="ORF">CKJ66_18050</name>
</gene>
<dbReference type="GO" id="GO:0016491">
    <property type="term" value="F:oxidoreductase activity"/>
    <property type="evidence" value="ECO:0007669"/>
    <property type="project" value="UniProtKB-KW"/>
</dbReference>
<comment type="caution">
    <text evidence="4">The sequence shown here is derived from an EMBL/GenBank/DDBJ whole genome shotgun (WGS) entry which is preliminary data.</text>
</comment>
<protein>
    <submittedName>
        <fullName evidence="4">Short-chain dehydrogenase</fullName>
    </submittedName>
</protein>
<dbReference type="CDD" id="cd05233">
    <property type="entry name" value="SDR_c"/>
    <property type="match status" value="1"/>
</dbReference>
<dbReference type="InterPro" id="IPR057326">
    <property type="entry name" value="KR_dom"/>
</dbReference>
<dbReference type="EMBL" id="NSFD01000045">
    <property type="protein sequence ID" value="PBA25392.1"/>
    <property type="molecule type" value="Genomic_DNA"/>
</dbReference>
<keyword evidence="2" id="KW-0560">Oxidoreductase</keyword>
<feature type="domain" description="Ketoreductase" evidence="3">
    <location>
        <begin position="8"/>
        <end position="187"/>
    </location>
</feature>
<name>A0A2A2ZFU6_MYCAV</name>